<proteinExistence type="predicted"/>
<reference evidence="1 3" key="1">
    <citation type="submission" date="2018-06" db="EMBL/GenBank/DDBJ databases">
        <authorList>
            <consortium name="Pathogen Informatics"/>
            <person name="Doyle S."/>
        </authorList>
    </citation>
    <scope>NUCLEOTIDE SEQUENCE [LARGE SCALE GENOMIC DNA]</scope>
    <source>
        <strain evidence="1 3">NCTC11159</strain>
    </source>
</reference>
<sequence length="131" mass="15172">MNEKDEFYKFEAICITSFFDEDSDCWTVAFANDNTPSPEKYLILQRAVDDDDLYYYEVCSREYSGNGGFKKVTVTNKDLEIIFSEELINKFECKGLLIKFTKDAQFFSEAIQSLNHIFIQSDCNLSTKLSS</sequence>
<keyword evidence="4" id="KW-1185">Reference proteome</keyword>
<gene>
    <name evidence="2" type="ORF">EV682_11410</name>
    <name evidence="1" type="ORF">NCTC11159_00927</name>
</gene>
<protein>
    <submittedName>
        <fullName evidence="2">Immunity protein 10 of polymorphic toxin system</fullName>
    </submittedName>
</protein>
<dbReference type="AlphaFoldDB" id="A0A377Q3L8"/>
<dbReference type="RefSeq" id="WP_165928761.1">
    <property type="nucleotide sequence ID" value="NZ_CAWOLO010000014.1"/>
</dbReference>
<dbReference type="EMBL" id="UGHR01000001">
    <property type="protein sequence ID" value="STQ89876.1"/>
    <property type="molecule type" value="Genomic_DNA"/>
</dbReference>
<evidence type="ECO:0000313" key="4">
    <source>
        <dbReference type="Proteomes" id="UP000295794"/>
    </source>
</evidence>
<name>A0A377Q3L8_9NEIS</name>
<evidence type="ECO:0000313" key="1">
    <source>
        <dbReference type="EMBL" id="STQ89876.1"/>
    </source>
</evidence>
<evidence type="ECO:0000313" key="2">
    <source>
        <dbReference type="EMBL" id="TCU82638.1"/>
    </source>
</evidence>
<dbReference type="EMBL" id="SMBT01000014">
    <property type="protein sequence ID" value="TCU82638.1"/>
    <property type="molecule type" value="Genomic_DNA"/>
</dbReference>
<evidence type="ECO:0000313" key="3">
    <source>
        <dbReference type="Proteomes" id="UP000255108"/>
    </source>
</evidence>
<dbReference type="Proteomes" id="UP000295794">
    <property type="component" value="Unassembled WGS sequence"/>
</dbReference>
<reference evidence="2 4" key="2">
    <citation type="submission" date="2019-03" db="EMBL/GenBank/DDBJ databases">
        <title>Genomic Encyclopedia of Type Strains, Phase IV (KMG-IV): sequencing the most valuable type-strain genomes for metagenomic binning, comparative biology and taxonomic classification.</title>
        <authorList>
            <person name="Goeker M."/>
        </authorList>
    </citation>
    <scope>NUCLEOTIDE SEQUENCE [LARGE SCALE GENOMIC DNA]</scope>
    <source>
        <strain evidence="2 4">DSM 3764</strain>
    </source>
</reference>
<dbReference type="Proteomes" id="UP000255108">
    <property type="component" value="Unassembled WGS sequence"/>
</dbReference>
<organism evidence="1 3">
    <name type="scientific">Iodobacter fluviatilis</name>
    <dbReference type="NCBI Taxonomy" id="537"/>
    <lineage>
        <taxon>Bacteria</taxon>
        <taxon>Pseudomonadati</taxon>
        <taxon>Pseudomonadota</taxon>
        <taxon>Betaproteobacteria</taxon>
        <taxon>Neisseriales</taxon>
        <taxon>Chitinibacteraceae</taxon>
        <taxon>Iodobacter</taxon>
    </lineage>
</organism>
<accession>A0A377Q3L8</accession>